<accession>A0A5P0ZKH5</accession>
<dbReference type="AlphaFoldDB" id="A0A5P0ZKH5"/>
<keyword evidence="1" id="KW-1133">Transmembrane helix</keyword>
<dbReference type="RefSeq" id="WP_153384005.1">
    <property type="nucleotide sequence ID" value="NZ_VDFM01000022.1"/>
</dbReference>
<feature type="transmembrane region" description="Helical" evidence="1">
    <location>
        <begin position="7"/>
        <end position="27"/>
    </location>
</feature>
<dbReference type="Proteomes" id="UP000380386">
    <property type="component" value="Unassembled WGS sequence"/>
</dbReference>
<evidence type="ECO:0008006" key="4">
    <source>
        <dbReference type="Google" id="ProtNLM"/>
    </source>
</evidence>
<keyword evidence="1" id="KW-0812">Transmembrane</keyword>
<dbReference type="EMBL" id="VDFM01000022">
    <property type="protein sequence ID" value="MQS53558.1"/>
    <property type="molecule type" value="Genomic_DNA"/>
</dbReference>
<reference evidence="2 3" key="1">
    <citation type="journal article" date="2019" name="Syst. Appl. Microbiol.">
        <title>Polyphasic characterization of two novel Lactobacillus spp. isolated from blown salami packages: Description of Lactobacillus halodurans sp. nov. and Lactobacillus salsicarnum sp. nov.</title>
        <authorList>
            <person name="Schuster J.A."/>
            <person name="Klingl A."/>
            <person name="Vogel R.F."/>
            <person name="Ehrmann M.A."/>
        </authorList>
    </citation>
    <scope>NUCLEOTIDE SEQUENCE [LARGE SCALE GENOMIC DNA]</scope>
    <source>
        <strain evidence="2 3">TMW 1.2118</strain>
    </source>
</reference>
<sequence>MTKKKKIIIFLSILIVTICIVGVTFGIETFFKDREQQEEQLHKQNEMNIVVDIAKRYKGIKSVKFTYVEPSKVIGGYTYSFYVNDESPNKNGDSLWSYSLLDDKSIGGSSYPRSGEYAFKKDDTPSDLTRERALRKADISNIKINYRIKADK</sequence>
<protein>
    <recommendedName>
        <fullName evidence="4">DUF1433 domain-containing protein</fullName>
    </recommendedName>
</protein>
<evidence type="ECO:0000313" key="3">
    <source>
        <dbReference type="Proteomes" id="UP000380386"/>
    </source>
</evidence>
<evidence type="ECO:0000313" key="2">
    <source>
        <dbReference type="EMBL" id="MQS53558.1"/>
    </source>
</evidence>
<organism evidence="2 3">
    <name type="scientific">Companilactobacillus mishanensis</name>
    <dbReference type="NCBI Taxonomy" id="2486008"/>
    <lineage>
        <taxon>Bacteria</taxon>
        <taxon>Bacillati</taxon>
        <taxon>Bacillota</taxon>
        <taxon>Bacilli</taxon>
        <taxon>Lactobacillales</taxon>
        <taxon>Lactobacillaceae</taxon>
        <taxon>Companilactobacillus</taxon>
    </lineage>
</organism>
<name>A0A5P0ZKH5_9LACO</name>
<comment type="caution">
    <text evidence="2">The sequence shown here is derived from an EMBL/GenBank/DDBJ whole genome shotgun (WGS) entry which is preliminary data.</text>
</comment>
<dbReference type="OrthoDB" id="2333707at2"/>
<gene>
    <name evidence="2" type="ORF">FHL02_11045</name>
</gene>
<keyword evidence="1" id="KW-0472">Membrane</keyword>
<evidence type="ECO:0000256" key="1">
    <source>
        <dbReference type="SAM" id="Phobius"/>
    </source>
</evidence>
<proteinExistence type="predicted"/>